<feature type="region of interest" description="Disordered" evidence="1">
    <location>
        <begin position="1"/>
        <end position="30"/>
    </location>
</feature>
<dbReference type="Proteomes" id="UP000008808">
    <property type="component" value="Chromosome"/>
</dbReference>
<evidence type="ECO:0000313" key="3">
    <source>
        <dbReference type="EMBL" id="ABC63154.1"/>
    </source>
</evidence>
<protein>
    <submittedName>
        <fullName evidence="3">Uncharacterized protein</fullName>
    </submittedName>
</protein>
<evidence type="ECO:0000256" key="1">
    <source>
        <dbReference type="SAM" id="MobiDB-lite"/>
    </source>
</evidence>
<keyword evidence="4" id="KW-1185">Reference proteome</keyword>
<gene>
    <name evidence="3" type="ordered locus">ELI_05310</name>
</gene>
<dbReference type="EMBL" id="CP000157">
    <property type="protein sequence ID" value="ABC63154.1"/>
    <property type="molecule type" value="Genomic_DNA"/>
</dbReference>
<reference evidence="4" key="1">
    <citation type="journal article" date="2009" name="J. Bacteriol.">
        <title>Complete genome sequence of Erythrobacter litoralis HTCC2594.</title>
        <authorList>
            <person name="Oh H.M."/>
            <person name="Giovannoni S.J."/>
            <person name="Ferriera S."/>
            <person name="Johnson J."/>
            <person name="Cho J.C."/>
        </authorList>
    </citation>
    <scope>NUCLEOTIDE SEQUENCE [LARGE SCALE GENOMIC DNA]</scope>
    <source>
        <strain evidence="4">HTCC2594</strain>
    </source>
</reference>
<name>Q2NAY7_ERYLH</name>
<dbReference type="HOGENOM" id="CLU_183646_0_0_5"/>
<feature type="compositionally biased region" description="Polar residues" evidence="1">
    <location>
        <begin position="8"/>
        <end position="24"/>
    </location>
</feature>
<dbReference type="KEGG" id="eli:ELI_05310"/>
<feature type="transmembrane region" description="Helical" evidence="2">
    <location>
        <begin position="33"/>
        <end position="53"/>
    </location>
</feature>
<dbReference type="OrthoDB" id="7510110at2"/>
<evidence type="ECO:0000313" key="4">
    <source>
        <dbReference type="Proteomes" id="UP000008808"/>
    </source>
</evidence>
<organism evidence="3 4">
    <name type="scientific">Erythrobacter litoralis (strain HTCC2594)</name>
    <dbReference type="NCBI Taxonomy" id="314225"/>
    <lineage>
        <taxon>Bacteria</taxon>
        <taxon>Pseudomonadati</taxon>
        <taxon>Pseudomonadota</taxon>
        <taxon>Alphaproteobacteria</taxon>
        <taxon>Sphingomonadales</taxon>
        <taxon>Erythrobacteraceae</taxon>
        <taxon>Erythrobacter/Porphyrobacter group</taxon>
        <taxon>Erythrobacter</taxon>
    </lineage>
</organism>
<accession>Q2NAY7</accession>
<keyword evidence="2" id="KW-1133">Transmembrane helix</keyword>
<dbReference type="eggNOG" id="ENOG5031G4F">
    <property type="taxonomic scope" value="Bacteria"/>
</dbReference>
<evidence type="ECO:0000256" key="2">
    <source>
        <dbReference type="SAM" id="Phobius"/>
    </source>
</evidence>
<dbReference type="AlphaFoldDB" id="Q2NAY7"/>
<sequence>MTEERVTTTENPDGSITTTRTTSVGEREPRSGGGIWLIAIVLLIAIVAGFFIFNNMSGAEVAKDTAIADAANDVGDAAQQVGDAAQDAADNLTGGE</sequence>
<dbReference type="STRING" id="314225.ELI_05310"/>
<keyword evidence="2" id="KW-0472">Membrane</keyword>
<proteinExistence type="predicted"/>
<keyword evidence="2" id="KW-0812">Transmembrane</keyword>
<dbReference type="RefSeq" id="WP_011413990.1">
    <property type="nucleotide sequence ID" value="NC_007722.1"/>
</dbReference>